<dbReference type="InterPro" id="IPR043129">
    <property type="entry name" value="ATPase_NBD"/>
</dbReference>
<dbReference type="InterPro" id="IPR000600">
    <property type="entry name" value="ROK"/>
</dbReference>
<comment type="caution">
    <text evidence="2">The sequence shown here is derived from an EMBL/GenBank/DDBJ whole genome shotgun (WGS) entry which is preliminary data.</text>
</comment>
<dbReference type="SUPFAM" id="SSF53067">
    <property type="entry name" value="Actin-like ATPase domain"/>
    <property type="match status" value="1"/>
</dbReference>
<comment type="similarity">
    <text evidence="1">Belongs to the ROK (NagC/XylR) family.</text>
</comment>
<dbReference type="Proteomes" id="UP000294746">
    <property type="component" value="Unassembled WGS sequence"/>
</dbReference>
<dbReference type="InterPro" id="IPR049874">
    <property type="entry name" value="ROK_cs"/>
</dbReference>
<keyword evidence="2" id="KW-0808">Transferase</keyword>
<dbReference type="AlphaFoldDB" id="A0A4R2RVC1"/>
<evidence type="ECO:0000256" key="1">
    <source>
        <dbReference type="ARBA" id="ARBA00006479"/>
    </source>
</evidence>
<dbReference type="Pfam" id="PF00480">
    <property type="entry name" value="ROK"/>
    <property type="match status" value="1"/>
</dbReference>
<sequence length="309" mass="32902">MKRYIGVDLGGTKIAAACVDESGHITNETRIETGAHEGAESVYERIRQAIMRASGEEPIHGIGIAVPGLTDPRTGTILTLSNIPSLDGFPLADRLAKEFGVSVQIDNDANAASWGEYHFGSGKGADSLLFVTISTGIGGGIVLNGQTIQGKQGFAGELGHMVVDPEGFACGCGRKGCLEAVASGTAIARWAKEADPQALFFQYAKEQNREVRSEDVFQAWEAGDSIANEIVENVIRYLGMGFANYIHIFNPERIVVGGGVSKAGVRFFDLLRKQVEQETIPVYKGTFEIVPAELLERGAILGAAMLGGK</sequence>
<keyword evidence="3" id="KW-1185">Reference proteome</keyword>
<evidence type="ECO:0000313" key="2">
    <source>
        <dbReference type="EMBL" id="TCP68352.1"/>
    </source>
</evidence>
<keyword evidence="2" id="KW-0418">Kinase</keyword>
<accession>A0A4R2RVC1</accession>
<dbReference type="RefSeq" id="WP_131848786.1">
    <property type="nucleotide sequence ID" value="NZ_SLXV01000017.1"/>
</dbReference>
<proteinExistence type="inferred from homology"/>
<dbReference type="GO" id="GO:0016301">
    <property type="term" value="F:kinase activity"/>
    <property type="evidence" value="ECO:0007669"/>
    <property type="project" value="UniProtKB-KW"/>
</dbReference>
<name>A0A4R2RVC1_9BACL</name>
<dbReference type="EMBL" id="SLXV01000017">
    <property type="protein sequence ID" value="TCP68352.1"/>
    <property type="molecule type" value="Genomic_DNA"/>
</dbReference>
<dbReference type="PROSITE" id="PS01125">
    <property type="entry name" value="ROK"/>
    <property type="match status" value="1"/>
</dbReference>
<dbReference type="PANTHER" id="PTHR18964">
    <property type="entry name" value="ROK (REPRESSOR, ORF, KINASE) FAMILY"/>
    <property type="match status" value="1"/>
</dbReference>
<reference evidence="2 3" key="1">
    <citation type="submission" date="2019-03" db="EMBL/GenBank/DDBJ databases">
        <title>Genomic Encyclopedia of Type Strains, Phase IV (KMG-IV): sequencing the most valuable type-strain genomes for metagenomic binning, comparative biology and taxonomic classification.</title>
        <authorList>
            <person name="Goeker M."/>
        </authorList>
    </citation>
    <scope>NUCLEOTIDE SEQUENCE [LARGE SCALE GENOMIC DNA]</scope>
    <source>
        <strain evidence="2 3">DSM 46831</strain>
    </source>
</reference>
<dbReference type="CDD" id="cd24068">
    <property type="entry name" value="ASKHA_NBD_ROK_FnNanK-like"/>
    <property type="match status" value="1"/>
</dbReference>
<gene>
    <name evidence="2" type="ORF">EDD57_11739</name>
</gene>
<dbReference type="PANTHER" id="PTHR18964:SF149">
    <property type="entry name" value="BIFUNCTIONAL UDP-N-ACETYLGLUCOSAMINE 2-EPIMERASE_N-ACETYLMANNOSAMINE KINASE"/>
    <property type="match status" value="1"/>
</dbReference>
<dbReference type="OrthoDB" id="9810372at2"/>
<dbReference type="Gene3D" id="3.30.420.40">
    <property type="match status" value="2"/>
</dbReference>
<protein>
    <submittedName>
        <fullName evidence="2">Glucokinase</fullName>
    </submittedName>
</protein>
<organism evidence="2 3">
    <name type="scientific">Baia soyae</name>
    <dbReference type="NCBI Taxonomy" id="1544746"/>
    <lineage>
        <taxon>Bacteria</taxon>
        <taxon>Bacillati</taxon>
        <taxon>Bacillota</taxon>
        <taxon>Bacilli</taxon>
        <taxon>Bacillales</taxon>
        <taxon>Thermoactinomycetaceae</taxon>
        <taxon>Baia</taxon>
    </lineage>
</organism>
<evidence type="ECO:0000313" key="3">
    <source>
        <dbReference type="Proteomes" id="UP000294746"/>
    </source>
</evidence>